<evidence type="ECO:0000256" key="6">
    <source>
        <dbReference type="SAM" id="Phobius"/>
    </source>
</evidence>
<sequence length="316" mass="35541">MKNRNNPMGKGLLDNNKYKRIGEQLIEKAEKISLPFFDGVPLYDVALFFWRSIVNGSITTRASAIAFSFFIAFFPAVLFIFTLIPYIPITNFQDELFSIIQELLPEGTFIVVEDTIEDILKNPRGGLLSLGFFMALIFSTNGLASMMSAFDATIHSINRRSWISQRLAAVLLLIILSVLLALAATLLAGGQIVINYLQENYILRDSFTILLLNFGRWVVIVALLFFANSFLYYMAPAKKTKWRFISAGGTLATVLSIIALSGFSYYITNFSQYNKLYGSIGTLLILLFLMYIMSLILLIGFELNASIYQAHTKNED</sequence>
<proteinExistence type="predicted"/>
<name>A0A399D1N7_9BACT</name>
<feature type="transmembrane region" description="Helical" evidence="6">
    <location>
        <begin position="167"/>
        <end position="194"/>
    </location>
</feature>
<evidence type="ECO:0000256" key="1">
    <source>
        <dbReference type="ARBA" id="ARBA00004651"/>
    </source>
</evidence>
<dbReference type="GO" id="GO:0005886">
    <property type="term" value="C:plasma membrane"/>
    <property type="evidence" value="ECO:0007669"/>
    <property type="project" value="UniProtKB-SubCell"/>
</dbReference>
<dbReference type="NCBIfam" id="TIGR00765">
    <property type="entry name" value="yihY_not_rbn"/>
    <property type="match status" value="1"/>
</dbReference>
<dbReference type="PIRSF" id="PIRSF035875">
    <property type="entry name" value="RNase_BN"/>
    <property type="match status" value="1"/>
</dbReference>
<organism evidence="7 8">
    <name type="scientific">Mariniphaga sediminis</name>
    <dbReference type="NCBI Taxonomy" id="1628158"/>
    <lineage>
        <taxon>Bacteria</taxon>
        <taxon>Pseudomonadati</taxon>
        <taxon>Bacteroidota</taxon>
        <taxon>Bacteroidia</taxon>
        <taxon>Marinilabiliales</taxon>
        <taxon>Prolixibacteraceae</taxon>
        <taxon>Mariniphaga</taxon>
    </lineage>
</organism>
<evidence type="ECO:0000256" key="4">
    <source>
        <dbReference type="ARBA" id="ARBA00022989"/>
    </source>
</evidence>
<reference evidence="7 8" key="1">
    <citation type="journal article" date="2015" name="Int. J. Syst. Evol. Microbiol.">
        <title>Mariniphaga sediminis sp. nov., isolated from coastal sediment.</title>
        <authorList>
            <person name="Wang F.Q."/>
            <person name="Shen Q.Y."/>
            <person name="Chen G.J."/>
            <person name="Du Z.J."/>
        </authorList>
    </citation>
    <scope>NUCLEOTIDE SEQUENCE [LARGE SCALE GENOMIC DNA]</scope>
    <source>
        <strain evidence="7 8">SY21</strain>
    </source>
</reference>
<dbReference type="PANTHER" id="PTHR30213">
    <property type="entry name" value="INNER MEMBRANE PROTEIN YHJD"/>
    <property type="match status" value="1"/>
</dbReference>
<dbReference type="Pfam" id="PF03631">
    <property type="entry name" value="Virul_fac_BrkB"/>
    <property type="match status" value="1"/>
</dbReference>
<feature type="transmembrane region" description="Helical" evidence="6">
    <location>
        <begin position="127"/>
        <end position="146"/>
    </location>
</feature>
<keyword evidence="8" id="KW-1185">Reference proteome</keyword>
<keyword evidence="3 6" id="KW-0812">Transmembrane</keyword>
<keyword evidence="2" id="KW-1003">Cell membrane</keyword>
<comment type="subcellular location">
    <subcellularLocation>
        <location evidence="1">Cell membrane</location>
        <topology evidence="1">Multi-pass membrane protein</topology>
    </subcellularLocation>
</comment>
<accession>A0A399D1N7</accession>
<gene>
    <name evidence="7" type="ORF">D1164_06465</name>
</gene>
<feature type="transmembrane region" description="Helical" evidence="6">
    <location>
        <begin position="279"/>
        <end position="301"/>
    </location>
</feature>
<protein>
    <submittedName>
        <fullName evidence="7">YihY/virulence factor BrkB family protein</fullName>
    </submittedName>
</protein>
<keyword evidence="4 6" id="KW-1133">Transmembrane helix</keyword>
<dbReference type="EMBL" id="QWET01000004">
    <property type="protein sequence ID" value="RIH65905.1"/>
    <property type="molecule type" value="Genomic_DNA"/>
</dbReference>
<dbReference type="InterPro" id="IPR017039">
    <property type="entry name" value="Virul_fac_BrkB"/>
</dbReference>
<comment type="caution">
    <text evidence="7">The sequence shown here is derived from an EMBL/GenBank/DDBJ whole genome shotgun (WGS) entry which is preliminary data.</text>
</comment>
<evidence type="ECO:0000256" key="5">
    <source>
        <dbReference type="ARBA" id="ARBA00023136"/>
    </source>
</evidence>
<evidence type="ECO:0000313" key="7">
    <source>
        <dbReference type="EMBL" id="RIH65905.1"/>
    </source>
</evidence>
<evidence type="ECO:0000256" key="3">
    <source>
        <dbReference type="ARBA" id="ARBA00022692"/>
    </source>
</evidence>
<keyword evidence="5 6" id="KW-0472">Membrane</keyword>
<dbReference type="Proteomes" id="UP000266441">
    <property type="component" value="Unassembled WGS sequence"/>
</dbReference>
<feature type="transmembrane region" description="Helical" evidence="6">
    <location>
        <begin position="214"/>
        <end position="233"/>
    </location>
</feature>
<evidence type="ECO:0000313" key="8">
    <source>
        <dbReference type="Proteomes" id="UP000266441"/>
    </source>
</evidence>
<evidence type="ECO:0000256" key="2">
    <source>
        <dbReference type="ARBA" id="ARBA00022475"/>
    </source>
</evidence>
<dbReference type="AlphaFoldDB" id="A0A399D1N7"/>
<dbReference type="PANTHER" id="PTHR30213:SF0">
    <property type="entry name" value="UPF0761 MEMBRANE PROTEIN YIHY"/>
    <property type="match status" value="1"/>
</dbReference>
<feature type="transmembrane region" description="Helical" evidence="6">
    <location>
        <begin position="245"/>
        <end position="267"/>
    </location>
</feature>
<feature type="transmembrane region" description="Helical" evidence="6">
    <location>
        <begin position="64"/>
        <end position="87"/>
    </location>
</feature>